<reference evidence="2 3" key="1">
    <citation type="submission" date="2023-12" db="EMBL/GenBank/DDBJ databases">
        <title>Genome sequencing and assembly of bacterial species from a model synthetic community.</title>
        <authorList>
            <person name="Hogle S.L."/>
        </authorList>
    </citation>
    <scope>NUCLEOTIDE SEQUENCE [LARGE SCALE GENOMIC DNA]</scope>
    <source>
        <strain evidence="2 3">HAMBI_3031</strain>
    </source>
</reference>
<feature type="transmembrane region" description="Helical" evidence="1">
    <location>
        <begin position="43"/>
        <end position="63"/>
    </location>
</feature>
<accession>A0ABZ0W0V7</accession>
<proteinExistence type="predicted"/>
<gene>
    <name evidence="2" type="ORF">U0035_14260</name>
</gene>
<dbReference type="RefSeq" id="WP_114790437.1">
    <property type="nucleotide sequence ID" value="NZ_CP139960.1"/>
</dbReference>
<evidence type="ECO:0000313" key="3">
    <source>
        <dbReference type="Proteomes" id="UP001325680"/>
    </source>
</evidence>
<name>A0ABZ0W0V7_9BACT</name>
<keyword evidence="1" id="KW-1133">Transmembrane helix</keyword>
<organism evidence="2 3">
    <name type="scientific">Niabella yanshanensis</name>
    <dbReference type="NCBI Taxonomy" id="577386"/>
    <lineage>
        <taxon>Bacteria</taxon>
        <taxon>Pseudomonadati</taxon>
        <taxon>Bacteroidota</taxon>
        <taxon>Chitinophagia</taxon>
        <taxon>Chitinophagales</taxon>
        <taxon>Chitinophagaceae</taxon>
        <taxon>Niabella</taxon>
    </lineage>
</organism>
<keyword evidence="1" id="KW-0812">Transmembrane</keyword>
<sequence length="73" mass="8510">MAQRKQYNLNTKYGRRKAREQAQYNYDNGTREYRDDIDRMKTIAWLVIIVIAIIVGAIIYSVSGTAGLVKWLK</sequence>
<dbReference type="EMBL" id="CP139960">
    <property type="protein sequence ID" value="WQD36832.1"/>
    <property type="molecule type" value="Genomic_DNA"/>
</dbReference>
<evidence type="ECO:0000256" key="1">
    <source>
        <dbReference type="SAM" id="Phobius"/>
    </source>
</evidence>
<protein>
    <submittedName>
        <fullName evidence="2">Uncharacterized protein</fullName>
    </submittedName>
</protein>
<evidence type="ECO:0000313" key="2">
    <source>
        <dbReference type="EMBL" id="WQD36832.1"/>
    </source>
</evidence>
<keyword evidence="3" id="KW-1185">Reference proteome</keyword>
<dbReference type="Proteomes" id="UP001325680">
    <property type="component" value="Chromosome"/>
</dbReference>
<keyword evidence="1" id="KW-0472">Membrane</keyword>